<keyword evidence="4" id="KW-0288">FMN</keyword>
<dbReference type="InterPro" id="IPR017938">
    <property type="entry name" value="Riboflavin_synthase-like_b-brl"/>
</dbReference>
<dbReference type="AlphaFoldDB" id="A0AAN6VT23"/>
<evidence type="ECO:0000256" key="5">
    <source>
        <dbReference type="ARBA" id="ARBA00022827"/>
    </source>
</evidence>
<dbReference type="InterPro" id="IPR001094">
    <property type="entry name" value="Flavdoxin-like"/>
</dbReference>
<reference evidence="10" key="2">
    <citation type="submission" date="2023-05" db="EMBL/GenBank/DDBJ databases">
        <authorList>
            <consortium name="Lawrence Berkeley National Laboratory"/>
            <person name="Steindorff A."/>
            <person name="Hensen N."/>
            <person name="Bonometti L."/>
            <person name="Westerberg I."/>
            <person name="Brannstrom I.O."/>
            <person name="Guillou S."/>
            <person name="Cros-Aarteil S."/>
            <person name="Calhoun S."/>
            <person name="Haridas S."/>
            <person name="Kuo A."/>
            <person name="Mondo S."/>
            <person name="Pangilinan J."/>
            <person name="Riley R."/>
            <person name="Labutti K."/>
            <person name="Andreopoulos B."/>
            <person name="Lipzen A."/>
            <person name="Chen C."/>
            <person name="Yanf M."/>
            <person name="Daum C."/>
            <person name="Ng V."/>
            <person name="Clum A."/>
            <person name="Ohm R."/>
            <person name="Martin F."/>
            <person name="Silar P."/>
            <person name="Natvig D."/>
            <person name="Lalanne C."/>
            <person name="Gautier V."/>
            <person name="Ament-Velasquez S.L."/>
            <person name="Kruys A."/>
            <person name="Hutchinson M.I."/>
            <person name="Powell A.J."/>
            <person name="Barry K."/>
            <person name="Miller A.N."/>
            <person name="Grigoriev I.V."/>
            <person name="Debuchy R."/>
            <person name="Gladieux P."/>
            <person name="Thoren M.H."/>
            <person name="Johannesson H."/>
        </authorList>
    </citation>
    <scope>NUCLEOTIDE SEQUENCE</scope>
    <source>
        <strain evidence="10">CBS 538.74</strain>
    </source>
</reference>
<dbReference type="Gene3D" id="1.20.990.10">
    <property type="entry name" value="NADPH-cytochrome p450 Reductase, Chain A, domain 3"/>
    <property type="match status" value="1"/>
</dbReference>
<dbReference type="Pfam" id="PF00258">
    <property type="entry name" value="Flavodoxin_1"/>
    <property type="match status" value="1"/>
</dbReference>
<dbReference type="Pfam" id="PF00667">
    <property type="entry name" value="FAD_binding_1"/>
    <property type="match status" value="1"/>
</dbReference>
<organism evidence="10 11">
    <name type="scientific">Chaetomidium leptoderma</name>
    <dbReference type="NCBI Taxonomy" id="669021"/>
    <lineage>
        <taxon>Eukaryota</taxon>
        <taxon>Fungi</taxon>
        <taxon>Dikarya</taxon>
        <taxon>Ascomycota</taxon>
        <taxon>Pezizomycotina</taxon>
        <taxon>Sordariomycetes</taxon>
        <taxon>Sordariomycetidae</taxon>
        <taxon>Sordariales</taxon>
        <taxon>Chaetomiaceae</taxon>
        <taxon>Chaetomidium</taxon>
    </lineage>
</organism>
<comment type="caution">
    <text evidence="10">The sequence shown here is derived from an EMBL/GenBank/DDBJ whole genome shotgun (WGS) entry which is preliminary data.</text>
</comment>
<keyword evidence="3" id="KW-0285">Flavoprotein</keyword>
<dbReference type="InterPro" id="IPR001433">
    <property type="entry name" value="OxRdtase_FAD/NAD-bd"/>
</dbReference>
<dbReference type="PANTHER" id="PTHR19384:SF10">
    <property type="entry name" value="NADPH-DEPENDENT DIFLAVIN OXIDOREDUCTASE 1"/>
    <property type="match status" value="1"/>
</dbReference>
<dbReference type="Gene3D" id="3.40.50.360">
    <property type="match status" value="1"/>
</dbReference>
<comment type="cofactor">
    <cofactor evidence="2">
        <name>FAD</name>
        <dbReference type="ChEBI" id="CHEBI:57692"/>
    </cofactor>
</comment>
<dbReference type="GO" id="GO:0016491">
    <property type="term" value="F:oxidoreductase activity"/>
    <property type="evidence" value="ECO:0007669"/>
    <property type="project" value="UniProtKB-KW"/>
</dbReference>
<dbReference type="PRINTS" id="PR00371">
    <property type="entry name" value="FPNCR"/>
</dbReference>
<evidence type="ECO:0000256" key="2">
    <source>
        <dbReference type="ARBA" id="ARBA00001974"/>
    </source>
</evidence>
<dbReference type="Gene3D" id="2.40.30.10">
    <property type="entry name" value="Translation factors"/>
    <property type="match status" value="1"/>
</dbReference>
<dbReference type="Pfam" id="PF00175">
    <property type="entry name" value="NAD_binding_1"/>
    <property type="match status" value="1"/>
</dbReference>
<comment type="cofactor">
    <cofactor evidence="1">
        <name>FMN</name>
        <dbReference type="ChEBI" id="CHEBI:58210"/>
    </cofactor>
</comment>
<dbReference type="Gene3D" id="3.40.50.80">
    <property type="entry name" value="Nucleotide-binding domain of ferredoxin-NADP reductase (FNR) module"/>
    <property type="match status" value="1"/>
</dbReference>
<dbReference type="PROSITE" id="PS51384">
    <property type="entry name" value="FAD_FR"/>
    <property type="match status" value="1"/>
</dbReference>
<evidence type="ECO:0000313" key="10">
    <source>
        <dbReference type="EMBL" id="KAK4157273.1"/>
    </source>
</evidence>
<keyword evidence="11" id="KW-1185">Reference proteome</keyword>
<feature type="domain" description="FAD-binding FR-type" evidence="9">
    <location>
        <begin position="314"/>
        <end position="563"/>
    </location>
</feature>
<sequence length="743" mass="83967">MSFSQQVVQPAVLEGRSMVVLYGSETGNAEDIAVELGRAAERLHFQTTVDEMDSFKLADVLRASLVIFVTSTTGQGDMPKNTLKFWKNLRREKLNNTGCLRSLRFAIFGLGDSSYLKFNWAARKLQARLLQLGAIEFFRPGEGDERHDNGIDSIYLPWYQELKTSLLTNYPLPPSISPIPDDVQLPPKYSLELLPTMDMDMDMDAEHGGHAGAPAPAQTEDELRFLAARTKNAARSHVDHPLSAAEQTQADWRRLNAHFPADIARRDESFEREHPREFAALDKHNILKDHPHKYLLEPAAPVLGSPPADMLPIPDTVVATLLSHSHAAPPDHWQDVRHLTFDIPLLDKAYDEIAGFASHLTLVIWPKNYPEDVNELILQMGWEAEADTPLRLKGVPRGLYAHNGVATLRHLLTHNLDITAVPKRNFLRDLIHFTQDERERERLGELTLPGNEQEFYDYTCRPRRTIIELLRDFTGVKIPYKRALDMFPVIRGREFSVCNGGLSLKEAAKDNNLRVQILVALVEYKTIIRKPRQGLCSRYLKHLSPGIQLAVRLKAASGTPLVPNWAWARRPLIAVATGTGIAPIRAIIQERDSYKNTADTLLFFGCRNRSADFHFHREWMEHPEVKVYPAFSRDRIEPDPATTTSIVPSSDPLTVAVNTVHPVQYDAHRNYVQHLIRKHADEVGVLMRQNPIVCICGNAGRMPTSVRSALLDALVISKVVADPEEAEKWLANPFNVTLWQETW</sequence>
<evidence type="ECO:0000313" key="11">
    <source>
        <dbReference type="Proteomes" id="UP001302745"/>
    </source>
</evidence>
<dbReference type="SUPFAM" id="SSF52218">
    <property type="entry name" value="Flavoproteins"/>
    <property type="match status" value="1"/>
</dbReference>
<dbReference type="GO" id="GO:0005829">
    <property type="term" value="C:cytosol"/>
    <property type="evidence" value="ECO:0007669"/>
    <property type="project" value="TreeGrafter"/>
</dbReference>
<dbReference type="InterPro" id="IPR029039">
    <property type="entry name" value="Flavoprotein-like_sf"/>
</dbReference>
<dbReference type="InterPro" id="IPR003097">
    <property type="entry name" value="CysJ-like_FAD-binding"/>
</dbReference>
<evidence type="ECO:0000259" key="9">
    <source>
        <dbReference type="PROSITE" id="PS51384"/>
    </source>
</evidence>
<dbReference type="GO" id="GO:0050660">
    <property type="term" value="F:flavin adenine dinucleotide binding"/>
    <property type="evidence" value="ECO:0007669"/>
    <property type="project" value="TreeGrafter"/>
</dbReference>
<proteinExistence type="predicted"/>
<evidence type="ECO:0000259" key="8">
    <source>
        <dbReference type="PROSITE" id="PS50902"/>
    </source>
</evidence>
<keyword evidence="6" id="KW-0521">NADP</keyword>
<dbReference type="InterPro" id="IPR001709">
    <property type="entry name" value="Flavoprot_Pyr_Nucl_cyt_Rdtase"/>
</dbReference>
<feature type="domain" description="Flavodoxin-like" evidence="8">
    <location>
        <begin position="18"/>
        <end position="163"/>
    </location>
</feature>
<dbReference type="GO" id="GO:0010181">
    <property type="term" value="F:FMN binding"/>
    <property type="evidence" value="ECO:0007669"/>
    <property type="project" value="InterPro"/>
</dbReference>
<dbReference type="SUPFAM" id="SSF52343">
    <property type="entry name" value="Ferredoxin reductase-like, C-terminal NADP-linked domain"/>
    <property type="match status" value="1"/>
</dbReference>
<dbReference type="InterPro" id="IPR017927">
    <property type="entry name" value="FAD-bd_FR_type"/>
</dbReference>
<dbReference type="Proteomes" id="UP001302745">
    <property type="component" value="Unassembled WGS sequence"/>
</dbReference>
<keyword evidence="7" id="KW-0560">Oxidoreductase</keyword>
<accession>A0AAN6VT23</accession>
<dbReference type="InterPro" id="IPR023173">
    <property type="entry name" value="NADPH_Cyt_P450_Rdtase_alpha"/>
</dbReference>
<dbReference type="PRINTS" id="PR00369">
    <property type="entry name" value="FLAVODOXIN"/>
</dbReference>
<dbReference type="PANTHER" id="PTHR19384">
    <property type="entry name" value="NITRIC OXIDE SYNTHASE-RELATED"/>
    <property type="match status" value="1"/>
</dbReference>
<dbReference type="SUPFAM" id="SSF63380">
    <property type="entry name" value="Riboflavin synthase domain-like"/>
    <property type="match status" value="1"/>
</dbReference>
<dbReference type="InterPro" id="IPR039261">
    <property type="entry name" value="FNR_nucleotide-bd"/>
</dbReference>
<evidence type="ECO:0000256" key="4">
    <source>
        <dbReference type="ARBA" id="ARBA00022643"/>
    </source>
</evidence>
<evidence type="ECO:0000256" key="7">
    <source>
        <dbReference type="ARBA" id="ARBA00023002"/>
    </source>
</evidence>
<evidence type="ECO:0000256" key="3">
    <source>
        <dbReference type="ARBA" id="ARBA00022630"/>
    </source>
</evidence>
<reference evidence="10" key="1">
    <citation type="journal article" date="2023" name="Mol. Phylogenet. Evol.">
        <title>Genome-scale phylogeny and comparative genomics of the fungal order Sordariales.</title>
        <authorList>
            <person name="Hensen N."/>
            <person name="Bonometti L."/>
            <person name="Westerberg I."/>
            <person name="Brannstrom I.O."/>
            <person name="Guillou S."/>
            <person name="Cros-Aarteil S."/>
            <person name="Calhoun S."/>
            <person name="Haridas S."/>
            <person name="Kuo A."/>
            <person name="Mondo S."/>
            <person name="Pangilinan J."/>
            <person name="Riley R."/>
            <person name="LaButti K."/>
            <person name="Andreopoulos B."/>
            <person name="Lipzen A."/>
            <person name="Chen C."/>
            <person name="Yan M."/>
            <person name="Daum C."/>
            <person name="Ng V."/>
            <person name="Clum A."/>
            <person name="Steindorff A."/>
            <person name="Ohm R.A."/>
            <person name="Martin F."/>
            <person name="Silar P."/>
            <person name="Natvig D.O."/>
            <person name="Lalanne C."/>
            <person name="Gautier V."/>
            <person name="Ament-Velasquez S.L."/>
            <person name="Kruys A."/>
            <person name="Hutchinson M.I."/>
            <person name="Powell A.J."/>
            <person name="Barry K."/>
            <person name="Miller A.N."/>
            <person name="Grigoriev I.V."/>
            <person name="Debuchy R."/>
            <person name="Gladieux P."/>
            <person name="Hiltunen Thoren M."/>
            <person name="Johannesson H."/>
        </authorList>
    </citation>
    <scope>NUCLEOTIDE SEQUENCE</scope>
    <source>
        <strain evidence="10">CBS 538.74</strain>
    </source>
</reference>
<dbReference type="EMBL" id="MU856853">
    <property type="protein sequence ID" value="KAK4157273.1"/>
    <property type="molecule type" value="Genomic_DNA"/>
</dbReference>
<name>A0AAN6VT23_9PEZI</name>
<dbReference type="InterPro" id="IPR008254">
    <property type="entry name" value="Flavodoxin/NO_synth"/>
</dbReference>
<protein>
    <submittedName>
        <fullName evidence="10">Uncharacterized protein</fullName>
    </submittedName>
</protein>
<evidence type="ECO:0000256" key="1">
    <source>
        <dbReference type="ARBA" id="ARBA00001917"/>
    </source>
</evidence>
<evidence type="ECO:0000256" key="6">
    <source>
        <dbReference type="ARBA" id="ARBA00022857"/>
    </source>
</evidence>
<dbReference type="FunFam" id="3.40.50.360:FF:000034">
    <property type="entry name" value="NADPH-dependent diflavin oxidoreductase 1"/>
    <property type="match status" value="1"/>
</dbReference>
<keyword evidence="5" id="KW-0274">FAD</keyword>
<gene>
    <name evidence="10" type="ORF">C8A00DRAFT_40368</name>
</gene>
<dbReference type="PROSITE" id="PS50902">
    <property type="entry name" value="FLAVODOXIN_LIKE"/>
    <property type="match status" value="1"/>
</dbReference>